<reference evidence="2" key="1">
    <citation type="journal article" date="2020" name="mSystems">
        <title>Genome- and Community-Level Interaction Insights into Carbon Utilization and Element Cycling Functions of Hydrothermarchaeota in Hydrothermal Sediment.</title>
        <authorList>
            <person name="Zhou Z."/>
            <person name="Liu Y."/>
            <person name="Xu W."/>
            <person name="Pan J."/>
            <person name="Luo Z.H."/>
            <person name="Li M."/>
        </authorList>
    </citation>
    <scope>NUCLEOTIDE SEQUENCE [LARGE SCALE GENOMIC DNA]</scope>
    <source>
        <strain evidence="2">SpSt-794</strain>
    </source>
</reference>
<comment type="caution">
    <text evidence="2">The sequence shown here is derived from an EMBL/GenBank/DDBJ whole genome shotgun (WGS) entry which is preliminary data.</text>
</comment>
<accession>A0A7C4TVK0</accession>
<evidence type="ECO:0000313" key="2">
    <source>
        <dbReference type="EMBL" id="HGW60312.1"/>
    </source>
</evidence>
<dbReference type="AlphaFoldDB" id="A0A7C4TVK0"/>
<gene>
    <name evidence="2" type="ORF">ENV82_02630</name>
</gene>
<dbReference type="PANTHER" id="PTHR34351">
    <property type="entry name" value="SLR1927 PROTEIN-RELATED"/>
    <property type="match status" value="1"/>
</dbReference>
<evidence type="ECO:0000256" key="1">
    <source>
        <dbReference type="SAM" id="Phobius"/>
    </source>
</evidence>
<sequence length="320" mass="37488">MKSLKIFSMRQKFPYKKISITKCGMYYVLMLLIIGYAAFNSGNNLIYLIFAISLSLFGASSFLAKENLKDIECELETPEEIYAKKDTLIVLEMLNRTRRRKFFIGVEAFSKQAYIDTMTGKTRINFRVRFEKRGKIRANTIDISSSYPFGFFLREKQIKIEKEMYVFPEIRGVKVKTCLGEIGSKNKMNNEGEFYSLEDYQDFMDARRISWRVSARANMEMIVNLSTYEEEKIHIVFNNSKRLYSESEFEEAVVKVASLAYQLFRGKIPFRFSGSNFEVNCRDYEDYLRLMRYLSEVKLENIEDDTMPKGGITADLIEYA</sequence>
<dbReference type="PANTHER" id="PTHR34351:SF1">
    <property type="entry name" value="SLR1927 PROTEIN"/>
    <property type="match status" value="1"/>
</dbReference>
<feature type="transmembrane region" description="Helical" evidence="1">
    <location>
        <begin position="20"/>
        <end position="39"/>
    </location>
</feature>
<keyword evidence="1" id="KW-0812">Transmembrane</keyword>
<organism evidence="2">
    <name type="scientific">Caldisericum exile</name>
    <dbReference type="NCBI Taxonomy" id="693075"/>
    <lineage>
        <taxon>Bacteria</taxon>
        <taxon>Pseudomonadati</taxon>
        <taxon>Caldisericota/Cryosericota group</taxon>
        <taxon>Caldisericota</taxon>
        <taxon>Caldisericia</taxon>
        <taxon>Caldisericales</taxon>
        <taxon>Caldisericaceae</taxon>
        <taxon>Caldisericum</taxon>
    </lineage>
</organism>
<feature type="transmembrane region" description="Helical" evidence="1">
    <location>
        <begin position="45"/>
        <end position="64"/>
    </location>
</feature>
<proteinExistence type="predicted"/>
<keyword evidence="1" id="KW-0472">Membrane</keyword>
<dbReference type="EMBL" id="DTHV01000084">
    <property type="protein sequence ID" value="HGW60312.1"/>
    <property type="molecule type" value="Genomic_DNA"/>
</dbReference>
<name>A0A7C4TVK0_9BACT</name>
<keyword evidence="1" id="KW-1133">Transmembrane helix</keyword>
<protein>
    <submittedName>
        <fullName evidence="2">DUF58 domain-containing protein</fullName>
    </submittedName>
</protein>